<name>A0A1X9VNX7_9VIRU</name>
<evidence type="ECO:0000256" key="1">
    <source>
        <dbReference type="SAM" id="Phobius"/>
    </source>
</evidence>
<sequence length="176" mass="19915">MNLQILESNTTKNFISVIVGLGFATILRPVCKTLECTNYKLHDINPKDIYKNGPKCMTFDTQVTNCDNKSITINEKLPHTSSNFKITLTDTKVIMSFCIIIFAIGIFTKTPWKISIPVFLILVTFNMYIGPNTNTIVVHPTPHNTQNTYKTYDTCFKYNTVPQECTKDAKPIPLPS</sequence>
<keyword evidence="1" id="KW-0472">Membrane</keyword>
<keyword evidence="1" id="KW-0812">Transmembrane</keyword>
<organism evidence="2">
    <name type="scientific">Mimivirus AB-566-O17</name>
    <dbReference type="NCBI Taxonomy" id="1988039"/>
    <lineage>
        <taxon>Viruses</taxon>
        <taxon>Varidnaviria</taxon>
        <taxon>Bamfordvirae</taxon>
        <taxon>Nucleocytoviricota</taxon>
        <taxon>Megaviricetes</taxon>
        <taxon>Imitervirales</taxon>
        <taxon>Mimiviridae</taxon>
        <taxon>Megamimivirinae</taxon>
        <taxon>Mimivirus</taxon>
    </lineage>
</organism>
<reference evidence="2" key="1">
    <citation type="journal article" date="2017" name="ISME J.">
        <title>Genomic exploration of individual giant ocean viruses.</title>
        <authorList>
            <person name="Wilson W.H."/>
            <person name="Gilg I.C."/>
            <person name="Moniruzzaman M."/>
            <person name="Field E.K."/>
            <person name="Koren S."/>
            <person name="LeCleir G.R."/>
            <person name="Martinez Martinez J."/>
            <person name="Poulton N.J."/>
            <person name="Swan B.K."/>
            <person name="Stepanauskas R."/>
            <person name="Wilhelm S.W."/>
        </authorList>
    </citation>
    <scope>NUCLEOTIDE SEQUENCE</scope>
</reference>
<gene>
    <name evidence="2" type="ORF">SAGO17_0098</name>
</gene>
<accession>A0A1X9VNX7</accession>
<feature type="transmembrane region" description="Helical" evidence="1">
    <location>
        <begin position="91"/>
        <end position="108"/>
    </location>
</feature>
<feature type="transmembrane region" description="Helical" evidence="1">
    <location>
        <begin position="114"/>
        <end position="130"/>
    </location>
</feature>
<dbReference type="EMBL" id="KY565527">
    <property type="protein sequence ID" value="ARR75016.1"/>
    <property type="molecule type" value="Genomic_DNA"/>
</dbReference>
<evidence type="ECO:0000313" key="2">
    <source>
        <dbReference type="EMBL" id="ARR75016.1"/>
    </source>
</evidence>
<proteinExistence type="predicted"/>
<keyword evidence="1" id="KW-1133">Transmembrane helix</keyword>
<protein>
    <submittedName>
        <fullName evidence="2">Uncharacterized protein</fullName>
    </submittedName>
</protein>